<keyword evidence="8 11" id="KW-0067">ATP-binding</keyword>
<dbReference type="InterPro" id="IPR027417">
    <property type="entry name" value="P-loop_NTPase"/>
</dbReference>
<keyword evidence="3 11" id="KW-0548">Nucleotidyltransferase</keyword>
<keyword evidence="6 11" id="KW-0547">Nucleotide-binding</keyword>
<keyword evidence="4 11" id="KW-0235">DNA replication</keyword>
<name>A0ABZ0WXZ5_9GAMM</name>
<dbReference type="InterPro" id="IPR022754">
    <property type="entry name" value="DNA_pol_III_gamma-3"/>
</dbReference>
<evidence type="ECO:0000313" key="14">
    <source>
        <dbReference type="EMBL" id="WQE04122.1"/>
    </source>
</evidence>
<dbReference type="NCBIfam" id="TIGR02397">
    <property type="entry name" value="dnaX_nterm"/>
    <property type="match status" value="1"/>
</dbReference>
<evidence type="ECO:0000256" key="9">
    <source>
        <dbReference type="ARBA" id="ARBA00022932"/>
    </source>
</evidence>
<keyword evidence="15" id="KW-1185">Reference proteome</keyword>
<dbReference type="InterPro" id="IPR045085">
    <property type="entry name" value="HLD_clamp_pol_III_gamma_tau"/>
</dbReference>
<evidence type="ECO:0000259" key="13">
    <source>
        <dbReference type="SMART" id="SM00382"/>
    </source>
</evidence>
<dbReference type="PANTHER" id="PTHR11669:SF0">
    <property type="entry name" value="PROTEIN STICHEL-LIKE 2"/>
    <property type="match status" value="1"/>
</dbReference>
<dbReference type="EMBL" id="CP139961">
    <property type="protein sequence ID" value="WQE04122.1"/>
    <property type="molecule type" value="Genomic_DNA"/>
</dbReference>
<accession>A0ABZ0WXZ5</accession>
<dbReference type="NCBIfam" id="NF004046">
    <property type="entry name" value="PRK05563.1"/>
    <property type="match status" value="1"/>
</dbReference>
<dbReference type="InterPro" id="IPR008921">
    <property type="entry name" value="DNA_pol3_clamp-load_cplx_C"/>
</dbReference>
<evidence type="ECO:0000256" key="3">
    <source>
        <dbReference type="ARBA" id="ARBA00022695"/>
    </source>
</evidence>
<dbReference type="InterPro" id="IPR001270">
    <property type="entry name" value="ClpA/B"/>
</dbReference>
<keyword evidence="5" id="KW-0479">Metal-binding</keyword>
<dbReference type="Gene3D" id="1.10.8.60">
    <property type="match status" value="1"/>
</dbReference>
<organism evidence="14 15">
    <name type="scientific">Moraxella canis</name>
    <dbReference type="NCBI Taxonomy" id="90239"/>
    <lineage>
        <taxon>Bacteria</taxon>
        <taxon>Pseudomonadati</taxon>
        <taxon>Pseudomonadota</taxon>
        <taxon>Gammaproteobacteria</taxon>
        <taxon>Moraxellales</taxon>
        <taxon>Moraxellaceae</taxon>
        <taxon>Moraxella</taxon>
    </lineage>
</organism>
<dbReference type="Pfam" id="PF22608">
    <property type="entry name" value="DNAX_ATPase_lid"/>
    <property type="match status" value="1"/>
</dbReference>
<feature type="region of interest" description="Disordered" evidence="12">
    <location>
        <begin position="427"/>
        <end position="506"/>
    </location>
</feature>
<dbReference type="InterPro" id="IPR012763">
    <property type="entry name" value="DNA_pol_III_sug/sutau_N"/>
</dbReference>
<dbReference type="CDD" id="cd00009">
    <property type="entry name" value="AAA"/>
    <property type="match status" value="1"/>
</dbReference>
<evidence type="ECO:0000313" key="15">
    <source>
        <dbReference type="Proteomes" id="UP001324384"/>
    </source>
</evidence>
<dbReference type="PANTHER" id="PTHR11669">
    <property type="entry name" value="REPLICATION FACTOR C / DNA POLYMERASE III GAMMA-TAU SUBUNIT"/>
    <property type="match status" value="1"/>
</dbReference>
<dbReference type="EC" id="2.7.7.7" evidence="11"/>
<evidence type="ECO:0000256" key="2">
    <source>
        <dbReference type="ARBA" id="ARBA00022679"/>
    </source>
</evidence>
<keyword evidence="7" id="KW-0862">Zinc</keyword>
<evidence type="ECO:0000256" key="12">
    <source>
        <dbReference type="SAM" id="MobiDB-lite"/>
    </source>
</evidence>
<reference evidence="14 15" key="1">
    <citation type="submission" date="2023-12" db="EMBL/GenBank/DDBJ databases">
        <title>Genome sequencing and assembly of bacterial species from a model synthetic community.</title>
        <authorList>
            <person name="Hogle S.L."/>
        </authorList>
    </citation>
    <scope>NUCLEOTIDE SEQUENCE [LARGE SCALE GENOMIC DNA]</scope>
    <source>
        <strain evidence="14 15">HAMBI_2792</strain>
    </source>
</reference>
<evidence type="ECO:0000256" key="7">
    <source>
        <dbReference type="ARBA" id="ARBA00022833"/>
    </source>
</evidence>
<dbReference type="GO" id="GO:0003887">
    <property type="term" value="F:DNA-directed DNA polymerase activity"/>
    <property type="evidence" value="ECO:0007669"/>
    <property type="project" value="UniProtKB-EC"/>
</dbReference>
<comment type="subunit">
    <text evidence="11">DNA polymerase III contains a core (composed of alpha, epsilon and theta chains) that associates with a tau subunit. This core dimerizes to form the POLIII' complex. PolIII' associates with the gamma complex (composed of gamma, delta, delta', psi and chi chains) and with the beta chain to form the complete DNA polymerase III complex.</text>
</comment>
<evidence type="ECO:0000256" key="11">
    <source>
        <dbReference type="RuleBase" id="RU364063"/>
    </source>
</evidence>
<keyword evidence="9 11" id="KW-0239">DNA-directed DNA polymerase</keyword>
<dbReference type="Pfam" id="PF12169">
    <property type="entry name" value="DNA_pol3_gamma3"/>
    <property type="match status" value="1"/>
</dbReference>
<dbReference type="SUPFAM" id="SSF52540">
    <property type="entry name" value="P-loop containing nucleoside triphosphate hydrolases"/>
    <property type="match status" value="1"/>
</dbReference>
<protein>
    <recommendedName>
        <fullName evidence="11">DNA polymerase III subunit gamma/tau</fullName>
        <ecNumber evidence="11">2.7.7.7</ecNumber>
    </recommendedName>
</protein>
<evidence type="ECO:0000256" key="4">
    <source>
        <dbReference type="ARBA" id="ARBA00022705"/>
    </source>
</evidence>
<dbReference type="PRINTS" id="PR00300">
    <property type="entry name" value="CLPPROTEASEA"/>
</dbReference>
<evidence type="ECO:0000256" key="8">
    <source>
        <dbReference type="ARBA" id="ARBA00022840"/>
    </source>
</evidence>
<feature type="compositionally biased region" description="Polar residues" evidence="12">
    <location>
        <begin position="567"/>
        <end position="588"/>
    </location>
</feature>
<gene>
    <name evidence="11 14" type="primary">dnaX</name>
    <name evidence="14" type="ORF">U0021_00525</name>
</gene>
<comment type="catalytic activity">
    <reaction evidence="10 11">
        <text>DNA(n) + a 2'-deoxyribonucleoside 5'-triphosphate = DNA(n+1) + diphosphate</text>
        <dbReference type="Rhea" id="RHEA:22508"/>
        <dbReference type="Rhea" id="RHEA-COMP:17339"/>
        <dbReference type="Rhea" id="RHEA-COMP:17340"/>
        <dbReference type="ChEBI" id="CHEBI:33019"/>
        <dbReference type="ChEBI" id="CHEBI:61560"/>
        <dbReference type="ChEBI" id="CHEBI:173112"/>
        <dbReference type="EC" id="2.7.7.7"/>
    </reaction>
</comment>
<evidence type="ECO:0000256" key="10">
    <source>
        <dbReference type="ARBA" id="ARBA00049244"/>
    </source>
</evidence>
<dbReference type="RefSeq" id="WP_114800230.1">
    <property type="nucleotide sequence ID" value="NZ_CP139961.1"/>
</dbReference>
<evidence type="ECO:0000256" key="5">
    <source>
        <dbReference type="ARBA" id="ARBA00022723"/>
    </source>
</evidence>
<sequence>MDKQYQVLARKYRPKNFSELLGQSHVAQALSNAIDTGRLHHAYLFTGTRGVGKTTIARILAKCLNCETGMTSQPCGVCDTCISIDQGRFLDLIEIDAASRTKVEDTRELLENVPYAPVQGRYKVYLIDEVHMLSTHSFNALLKTLEEPPDYVKFVFATTDPQKLPITIISRCLQFVLRPLPQALLSEHLAKVLNAEKIPFTQDALWQLASTAKGSVRDALSLTDQAIAFGGGQIQADTVLSMLGLVNSTNVLEIVEAIYHDDRMAVGQFITAMRDKMVDAAAIFDELIDSVHHMALIQVLPDSPLDMNAEQAYQMRRLASLISPDVLQLYYEILIKSRDGIRLASTPMQALEMGILRLLAFRPLTEGQMAVSKDAQTSQTNDTSNQHNTADAIVENLKDQANASSETQAVSSDIHSNNDRQAVLTELPSQADAEPILDPLYNDDVTTKSSQSTDDLTKINQVQSINTDTNLELSSEDFQSKKPLKTLESDFSENPTAEEDTPSDHDTLTQMAAEPSFAVMSDASDADEQLLADFTEDIQALPAVTAANLAKTDTDVKATYKEDLMADQSSFQDRNPQPISQFDNTDSLKSLAHPPSQPMTKAQMLEQLKPTPVELDGRWTSEKWDYWVHLAREAEHFAPDELALMSTSVMTGDIAGDSCLVVCELNSQVQSSFESLRAKFLAHYPQITLLSDPVLADQALEAPKSRLSQRHIQVQAQAQNQLVDSPVFQTLWQDGFVVDDGTSVLSQSKLLID</sequence>
<dbReference type="InterPro" id="IPR050238">
    <property type="entry name" value="DNA_Rep/Repair_Clamp_Loader"/>
</dbReference>
<dbReference type="Gene3D" id="1.20.272.10">
    <property type="match status" value="1"/>
</dbReference>
<dbReference type="SUPFAM" id="SSF48019">
    <property type="entry name" value="post-AAA+ oligomerization domain-like"/>
    <property type="match status" value="1"/>
</dbReference>
<comment type="similarity">
    <text evidence="1 11">Belongs to the DnaX/STICHEL family.</text>
</comment>
<evidence type="ECO:0000256" key="6">
    <source>
        <dbReference type="ARBA" id="ARBA00022741"/>
    </source>
</evidence>
<dbReference type="SMART" id="SM00382">
    <property type="entry name" value="AAA"/>
    <property type="match status" value="1"/>
</dbReference>
<evidence type="ECO:0000256" key="1">
    <source>
        <dbReference type="ARBA" id="ARBA00006360"/>
    </source>
</evidence>
<feature type="region of interest" description="Disordered" evidence="12">
    <location>
        <begin position="567"/>
        <end position="597"/>
    </location>
</feature>
<dbReference type="CDD" id="cd18137">
    <property type="entry name" value="HLD_clamp_pol_III_gamma_tau"/>
    <property type="match status" value="1"/>
</dbReference>
<dbReference type="Pfam" id="PF13177">
    <property type="entry name" value="DNA_pol3_delta2"/>
    <property type="match status" value="1"/>
</dbReference>
<dbReference type="Proteomes" id="UP001324384">
    <property type="component" value="Chromosome"/>
</dbReference>
<proteinExistence type="inferred from homology"/>
<keyword evidence="2 11" id="KW-0808">Transferase</keyword>
<dbReference type="Gene3D" id="3.40.50.300">
    <property type="entry name" value="P-loop containing nucleotide triphosphate hydrolases"/>
    <property type="match status" value="1"/>
</dbReference>
<dbReference type="NCBIfam" id="NF005942">
    <property type="entry name" value="PRK07994.1"/>
    <property type="match status" value="1"/>
</dbReference>
<comment type="function">
    <text evidence="11">DNA polymerase III is a complex, multichain enzyme responsible for most of the replicative synthesis in bacteria. This DNA polymerase also exhibits 3' to 5' exonuclease activity.</text>
</comment>
<feature type="domain" description="AAA+ ATPase" evidence="13">
    <location>
        <begin position="39"/>
        <end position="180"/>
    </location>
</feature>
<feature type="compositionally biased region" description="Polar residues" evidence="12">
    <location>
        <begin position="447"/>
        <end position="477"/>
    </location>
</feature>
<dbReference type="InterPro" id="IPR003593">
    <property type="entry name" value="AAA+_ATPase"/>
</dbReference>